<feature type="domain" description="RNase H type-1" evidence="2">
    <location>
        <begin position="327"/>
        <end position="406"/>
    </location>
</feature>
<sequence>MIVRIFASAQGVPDPSSDVRDRRAAPARDLFLVRDSIRQLASDDQGVPDQATKDIRDPMEATRSIPARIPFVSSSRLNSFGGPIQQSSKPVKTLIESDPPPILWANAFHRQISSLCSASLHHSEQKEASVLSPDSPHISSSLMGSDDQRLRPSSAKAYWIQHGNADVQSFDLTKVYVLSLNPVKLISLVWYDVFNGSLMVSVHRLASVYRVHIAQNRDVVLEFVPLLCQLSHAIRVFTVSDPFLMNIRVISRQRRPFPTARSYGSRDTQLLLPANSFRQSSIENPRRSHPPMVLSVIFLLDEVKESLSGHDLEAPIHGSLDQSYIRSPLIEEAIAMPSALHMALTLEFPRLKVFSNNSTLIRAISGNFQSKEIIGFVKDIRSISSGFASISFSSSVIVLADVLAKKALQTFLSL</sequence>
<dbReference type="Pfam" id="PF13456">
    <property type="entry name" value="RVT_3"/>
    <property type="match status" value="1"/>
</dbReference>
<evidence type="ECO:0000313" key="3">
    <source>
        <dbReference type="EMBL" id="KAF3599774.1"/>
    </source>
</evidence>
<proteinExistence type="predicted"/>
<dbReference type="InterPro" id="IPR002156">
    <property type="entry name" value="RNaseH_domain"/>
</dbReference>
<accession>A0A8S9SG14</accession>
<dbReference type="GO" id="GO:0003676">
    <property type="term" value="F:nucleic acid binding"/>
    <property type="evidence" value="ECO:0007669"/>
    <property type="project" value="InterPro"/>
</dbReference>
<gene>
    <name evidence="3" type="ORF">F2Q69_00033724</name>
</gene>
<dbReference type="EMBL" id="QGKX02000004">
    <property type="protein sequence ID" value="KAF3599774.1"/>
    <property type="molecule type" value="Genomic_DNA"/>
</dbReference>
<comment type="caution">
    <text evidence="3">The sequence shown here is derived from an EMBL/GenBank/DDBJ whole genome shotgun (WGS) entry which is preliminary data.</text>
</comment>
<dbReference type="AlphaFoldDB" id="A0A8S9SG14"/>
<feature type="region of interest" description="Disordered" evidence="1">
    <location>
        <begin position="126"/>
        <end position="147"/>
    </location>
</feature>
<dbReference type="GO" id="GO:0004523">
    <property type="term" value="F:RNA-DNA hybrid ribonuclease activity"/>
    <property type="evidence" value="ECO:0007669"/>
    <property type="project" value="InterPro"/>
</dbReference>
<dbReference type="Proteomes" id="UP000712600">
    <property type="component" value="Unassembled WGS sequence"/>
</dbReference>
<evidence type="ECO:0000256" key="1">
    <source>
        <dbReference type="SAM" id="MobiDB-lite"/>
    </source>
</evidence>
<reference evidence="3" key="1">
    <citation type="submission" date="2019-12" db="EMBL/GenBank/DDBJ databases">
        <title>Genome sequencing and annotation of Brassica cretica.</title>
        <authorList>
            <person name="Studholme D.J."/>
            <person name="Sarris P."/>
        </authorList>
    </citation>
    <scope>NUCLEOTIDE SEQUENCE</scope>
    <source>
        <strain evidence="3">PFS-109/04</strain>
        <tissue evidence="3">Leaf</tissue>
    </source>
</reference>
<protein>
    <recommendedName>
        <fullName evidence="2">RNase H type-1 domain-containing protein</fullName>
    </recommendedName>
</protein>
<evidence type="ECO:0000313" key="4">
    <source>
        <dbReference type="Proteomes" id="UP000712600"/>
    </source>
</evidence>
<organism evidence="3 4">
    <name type="scientific">Brassica cretica</name>
    <name type="common">Mustard</name>
    <dbReference type="NCBI Taxonomy" id="69181"/>
    <lineage>
        <taxon>Eukaryota</taxon>
        <taxon>Viridiplantae</taxon>
        <taxon>Streptophyta</taxon>
        <taxon>Embryophyta</taxon>
        <taxon>Tracheophyta</taxon>
        <taxon>Spermatophyta</taxon>
        <taxon>Magnoliopsida</taxon>
        <taxon>eudicotyledons</taxon>
        <taxon>Gunneridae</taxon>
        <taxon>Pentapetalae</taxon>
        <taxon>rosids</taxon>
        <taxon>malvids</taxon>
        <taxon>Brassicales</taxon>
        <taxon>Brassicaceae</taxon>
        <taxon>Brassiceae</taxon>
        <taxon>Brassica</taxon>
    </lineage>
</organism>
<evidence type="ECO:0000259" key="2">
    <source>
        <dbReference type="Pfam" id="PF13456"/>
    </source>
</evidence>
<name>A0A8S9SG14_BRACR</name>